<feature type="region of interest" description="Disordered" evidence="5">
    <location>
        <begin position="342"/>
        <end position="366"/>
    </location>
</feature>
<name>A0A9D1HPA9_9FIRM</name>
<dbReference type="PIRSF" id="PIRSF002741">
    <property type="entry name" value="MppA"/>
    <property type="match status" value="1"/>
</dbReference>
<dbReference type="GO" id="GO:0043190">
    <property type="term" value="C:ATP-binding cassette (ABC) transporter complex"/>
    <property type="evidence" value="ECO:0007669"/>
    <property type="project" value="InterPro"/>
</dbReference>
<dbReference type="PANTHER" id="PTHR30290">
    <property type="entry name" value="PERIPLASMIC BINDING COMPONENT OF ABC TRANSPORTER"/>
    <property type="match status" value="1"/>
</dbReference>
<feature type="chain" id="PRO_5039525340" description="Solute-binding protein family 5 domain-containing protein" evidence="6">
    <location>
        <begin position="22"/>
        <end position="624"/>
    </location>
</feature>
<dbReference type="Proteomes" id="UP000824175">
    <property type="component" value="Unassembled WGS sequence"/>
</dbReference>
<dbReference type="InterPro" id="IPR030678">
    <property type="entry name" value="Peptide/Ni-bd"/>
</dbReference>
<proteinExistence type="inferred from homology"/>
<reference evidence="8" key="1">
    <citation type="submission" date="2020-10" db="EMBL/GenBank/DDBJ databases">
        <authorList>
            <person name="Gilroy R."/>
        </authorList>
    </citation>
    <scope>NUCLEOTIDE SEQUENCE</scope>
    <source>
        <strain evidence="8">CHK195-11698</strain>
    </source>
</reference>
<dbReference type="Gene3D" id="3.90.76.10">
    <property type="entry name" value="Dipeptide-binding Protein, Domain 1"/>
    <property type="match status" value="1"/>
</dbReference>
<evidence type="ECO:0000313" key="9">
    <source>
        <dbReference type="Proteomes" id="UP000824175"/>
    </source>
</evidence>
<dbReference type="Gene3D" id="3.40.190.10">
    <property type="entry name" value="Periplasmic binding protein-like II"/>
    <property type="match status" value="1"/>
</dbReference>
<evidence type="ECO:0000256" key="4">
    <source>
        <dbReference type="ARBA" id="ARBA00022729"/>
    </source>
</evidence>
<sequence>MKKMKWLVAICLFLSACSSGGRQITATYDTSTFKDYMLESDPIDSLNYLVTSDDTDFHLLGNIVDGLVEEDRYGNLSGALATDTGRPNEDATVWEFTLRDQVYWVNSQGETTEYLVTADDFVRGLQYVLTPANQSSYASQVRDIIAGADAYYTGQGEWADVGITAVDSRTLRFTLTRSCSYFNSYLLNGGFYPLCGAFYDIVGANFATSPENMLYNGCYYLSEYSTNEIHYVKNSAYWQADQVNFDEGTIVMMENEEAAFEAFREGDLSYAYLSTNEAISERSSYDHHMYLDTKTYDSQMITYNFASNDANFALAIQNDAFRLALQSAFDIYSVFELESTDSAASNEERSDEQVTEDALTKNQTTESYQSTITPTGFVSTTNNLDYVTLGSLANYSGISLYDVSKANAYMEQAMQELSGTVSFPVNIRIPICVDDSSDLAALQRVISKYSETFEQADQFITFEVLMYAQNEADSSIENLVDYDSVMNSNGYDMTVVSKHAEYGDPSTYLGEFVSTGHLNATYMHLEDPIYDSLFTQSHAIVDLDSRLNALAECEAYLIEKGYVIPFGYGTLSYKVSSINDYSYARGFSGLAHFKLKGITALSNCLTVEEKNEFQTTYETNKNSQ</sequence>
<feature type="domain" description="Solute-binding protein family 5" evidence="7">
    <location>
        <begin position="76"/>
        <end position="517"/>
    </location>
</feature>
<evidence type="ECO:0000313" key="8">
    <source>
        <dbReference type="EMBL" id="HIU13786.1"/>
    </source>
</evidence>
<dbReference type="PROSITE" id="PS51257">
    <property type="entry name" value="PROKAR_LIPOPROTEIN"/>
    <property type="match status" value="1"/>
</dbReference>
<evidence type="ECO:0000256" key="5">
    <source>
        <dbReference type="SAM" id="MobiDB-lite"/>
    </source>
</evidence>
<dbReference type="GO" id="GO:0042597">
    <property type="term" value="C:periplasmic space"/>
    <property type="evidence" value="ECO:0007669"/>
    <property type="project" value="UniProtKB-ARBA"/>
</dbReference>
<dbReference type="PANTHER" id="PTHR30290:SF10">
    <property type="entry name" value="PERIPLASMIC OLIGOPEPTIDE-BINDING PROTEIN-RELATED"/>
    <property type="match status" value="1"/>
</dbReference>
<dbReference type="GO" id="GO:0015833">
    <property type="term" value="P:peptide transport"/>
    <property type="evidence" value="ECO:0007669"/>
    <property type="project" value="TreeGrafter"/>
</dbReference>
<dbReference type="InterPro" id="IPR000914">
    <property type="entry name" value="SBP_5_dom"/>
</dbReference>
<comment type="similarity">
    <text evidence="2">Belongs to the bacterial solute-binding protein 5 family.</text>
</comment>
<dbReference type="Gene3D" id="3.10.105.10">
    <property type="entry name" value="Dipeptide-binding Protein, Domain 3"/>
    <property type="match status" value="2"/>
</dbReference>
<feature type="signal peptide" evidence="6">
    <location>
        <begin position="1"/>
        <end position="21"/>
    </location>
</feature>
<evidence type="ECO:0000256" key="2">
    <source>
        <dbReference type="ARBA" id="ARBA00005695"/>
    </source>
</evidence>
<dbReference type="Pfam" id="PF00496">
    <property type="entry name" value="SBP_bac_5"/>
    <property type="match status" value="1"/>
</dbReference>
<comment type="caution">
    <text evidence="8">The sequence shown here is derived from an EMBL/GenBank/DDBJ whole genome shotgun (WGS) entry which is preliminary data.</text>
</comment>
<dbReference type="InterPro" id="IPR039424">
    <property type="entry name" value="SBP_5"/>
</dbReference>
<dbReference type="EMBL" id="DVMJ01000058">
    <property type="protein sequence ID" value="HIU13786.1"/>
    <property type="molecule type" value="Genomic_DNA"/>
</dbReference>
<dbReference type="GO" id="GO:1904680">
    <property type="term" value="F:peptide transmembrane transporter activity"/>
    <property type="evidence" value="ECO:0007669"/>
    <property type="project" value="TreeGrafter"/>
</dbReference>
<evidence type="ECO:0000259" key="7">
    <source>
        <dbReference type="Pfam" id="PF00496"/>
    </source>
</evidence>
<reference evidence="8" key="2">
    <citation type="journal article" date="2021" name="PeerJ">
        <title>Extensive microbial diversity within the chicken gut microbiome revealed by metagenomics and culture.</title>
        <authorList>
            <person name="Gilroy R."/>
            <person name="Ravi A."/>
            <person name="Getino M."/>
            <person name="Pursley I."/>
            <person name="Horton D.L."/>
            <person name="Alikhan N.F."/>
            <person name="Baker D."/>
            <person name="Gharbi K."/>
            <person name="Hall N."/>
            <person name="Watson M."/>
            <person name="Adriaenssens E.M."/>
            <person name="Foster-Nyarko E."/>
            <person name="Jarju S."/>
            <person name="Secka A."/>
            <person name="Antonio M."/>
            <person name="Oren A."/>
            <person name="Chaudhuri R.R."/>
            <person name="La Ragione R."/>
            <person name="Hildebrand F."/>
            <person name="Pallen M.J."/>
        </authorList>
    </citation>
    <scope>NUCLEOTIDE SEQUENCE</scope>
    <source>
        <strain evidence="8">CHK195-11698</strain>
    </source>
</reference>
<keyword evidence="4 6" id="KW-0732">Signal</keyword>
<keyword evidence="3" id="KW-0813">Transport</keyword>
<comment type="subcellular location">
    <subcellularLocation>
        <location evidence="1">Cell envelope</location>
    </subcellularLocation>
</comment>
<evidence type="ECO:0000256" key="1">
    <source>
        <dbReference type="ARBA" id="ARBA00004196"/>
    </source>
</evidence>
<dbReference type="SUPFAM" id="SSF53850">
    <property type="entry name" value="Periplasmic binding protein-like II"/>
    <property type="match status" value="1"/>
</dbReference>
<dbReference type="GO" id="GO:0030313">
    <property type="term" value="C:cell envelope"/>
    <property type="evidence" value="ECO:0007669"/>
    <property type="project" value="UniProtKB-SubCell"/>
</dbReference>
<evidence type="ECO:0000256" key="6">
    <source>
        <dbReference type="SAM" id="SignalP"/>
    </source>
</evidence>
<dbReference type="AlphaFoldDB" id="A0A9D1HPA9"/>
<protein>
    <recommendedName>
        <fullName evidence="7">Solute-binding protein family 5 domain-containing protein</fullName>
    </recommendedName>
</protein>
<gene>
    <name evidence="8" type="ORF">IAD15_06920</name>
</gene>
<organism evidence="8 9">
    <name type="scientific">Candidatus Fimiplasma intestinipullorum</name>
    <dbReference type="NCBI Taxonomy" id="2840825"/>
    <lineage>
        <taxon>Bacteria</taxon>
        <taxon>Bacillati</taxon>
        <taxon>Bacillota</taxon>
        <taxon>Clostridia</taxon>
        <taxon>Eubacteriales</taxon>
        <taxon>Candidatus Fimiplasma</taxon>
    </lineage>
</organism>
<accession>A0A9D1HPA9</accession>
<evidence type="ECO:0000256" key="3">
    <source>
        <dbReference type="ARBA" id="ARBA00022448"/>
    </source>
</evidence>